<dbReference type="InterPro" id="IPR017771">
    <property type="entry name" value="Cyanamide_hydratase_HD"/>
</dbReference>
<evidence type="ECO:0000313" key="2">
    <source>
        <dbReference type="EMBL" id="KZP33260.1"/>
    </source>
</evidence>
<name>A0A166W0Q9_9AGAM</name>
<dbReference type="InterPro" id="IPR006674">
    <property type="entry name" value="HD_domain"/>
</dbReference>
<dbReference type="PANTHER" id="PTHR35569">
    <property type="entry name" value="CYANAMIDE HYDRATASE DDI2-RELATED"/>
    <property type="match status" value="1"/>
</dbReference>
<dbReference type="PANTHER" id="PTHR35569:SF1">
    <property type="entry name" value="CYANAMIDE HYDRATASE DDI2-RELATED"/>
    <property type="match status" value="1"/>
</dbReference>
<protein>
    <submittedName>
        <fullName evidence="2">Cyanamide hydratase</fullName>
    </submittedName>
</protein>
<dbReference type="CDD" id="cd00077">
    <property type="entry name" value="HDc"/>
    <property type="match status" value="1"/>
</dbReference>
<dbReference type="PROSITE" id="PS51831">
    <property type="entry name" value="HD"/>
    <property type="match status" value="1"/>
</dbReference>
<dbReference type="Gene3D" id="1.10.3210.10">
    <property type="entry name" value="Hypothetical protein af1432"/>
    <property type="match status" value="1"/>
</dbReference>
<reference evidence="2 3" key="1">
    <citation type="journal article" date="2016" name="Mol. Biol. Evol.">
        <title>Comparative Genomics of Early-Diverging Mushroom-Forming Fungi Provides Insights into the Origins of Lignocellulose Decay Capabilities.</title>
        <authorList>
            <person name="Nagy L.G."/>
            <person name="Riley R."/>
            <person name="Tritt A."/>
            <person name="Adam C."/>
            <person name="Daum C."/>
            <person name="Floudas D."/>
            <person name="Sun H."/>
            <person name="Yadav J.S."/>
            <person name="Pangilinan J."/>
            <person name="Larsson K.H."/>
            <person name="Matsuura K."/>
            <person name="Barry K."/>
            <person name="Labutti K."/>
            <person name="Kuo R."/>
            <person name="Ohm R.A."/>
            <person name="Bhattacharya S.S."/>
            <person name="Shirouzu T."/>
            <person name="Yoshinaga Y."/>
            <person name="Martin F.M."/>
            <person name="Grigoriev I.V."/>
            <person name="Hibbett D.S."/>
        </authorList>
    </citation>
    <scope>NUCLEOTIDE SEQUENCE [LARGE SCALE GENOMIC DNA]</scope>
    <source>
        <strain evidence="2 3">CBS 109695</strain>
    </source>
</reference>
<proteinExistence type="predicted"/>
<feature type="domain" description="HD" evidence="1">
    <location>
        <begin position="66"/>
        <end position="176"/>
    </location>
</feature>
<dbReference type="NCBIfam" id="TIGR03401">
    <property type="entry name" value="cyanamide_fam"/>
    <property type="match status" value="1"/>
</dbReference>
<dbReference type="SUPFAM" id="SSF109604">
    <property type="entry name" value="HD-domain/PDEase-like"/>
    <property type="match status" value="1"/>
</dbReference>
<evidence type="ECO:0000313" key="3">
    <source>
        <dbReference type="Proteomes" id="UP000076532"/>
    </source>
</evidence>
<evidence type="ECO:0000259" key="1">
    <source>
        <dbReference type="PROSITE" id="PS51831"/>
    </source>
</evidence>
<gene>
    <name evidence="2" type="ORF">FIBSPDRAFT_882016</name>
</gene>
<dbReference type="EMBL" id="KV417483">
    <property type="protein sequence ID" value="KZP33260.1"/>
    <property type="molecule type" value="Genomic_DNA"/>
</dbReference>
<accession>A0A166W0Q9</accession>
<dbReference type="Proteomes" id="UP000076532">
    <property type="component" value="Unassembled WGS sequence"/>
</dbReference>
<keyword evidence="3" id="KW-1185">Reference proteome</keyword>
<dbReference type="AlphaFoldDB" id="A0A166W0Q9"/>
<dbReference type="Pfam" id="PF01966">
    <property type="entry name" value="HD"/>
    <property type="match status" value="1"/>
</dbReference>
<dbReference type="STRING" id="436010.A0A166W0Q9"/>
<dbReference type="InterPro" id="IPR003607">
    <property type="entry name" value="HD/PDEase_dom"/>
</dbReference>
<organism evidence="2 3">
    <name type="scientific">Athelia psychrophila</name>
    <dbReference type="NCBI Taxonomy" id="1759441"/>
    <lineage>
        <taxon>Eukaryota</taxon>
        <taxon>Fungi</taxon>
        <taxon>Dikarya</taxon>
        <taxon>Basidiomycota</taxon>
        <taxon>Agaricomycotina</taxon>
        <taxon>Agaricomycetes</taxon>
        <taxon>Agaricomycetidae</taxon>
        <taxon>Atheliales</taxon>
        <taxon>Atheliaceae</taxon>
        <taxon>Athelia</taxon>
    </lineage>
</organism>
<dbReference type="OrthoDB" id="10033309at2759"/>
<sequence>MSHSNTEFYGFTAVPRDPAVLFQDHPTASGDSPKQAHYDLSELSLPDSKIVREVKEFVKKELDERTYNHSHRVFIYGTALVKTHFPSWTYDHETYYLACLLHDIGTAEKYFKTTKLSFEFKGAIVARNLILSAGGVEDQADSVCDAIIRHQDIFVNGGNITMIGQILQLATILDNVGLRANLLHPDLIRATTKAYPRTGWSEYFAHTIETELTHKPWCHTSTFEIPNWKAGVTSNFASDVRGNEVMRPYE</sequence>